<evidence type="ECO:0000313" key="10">
    <source>
        <dbReference type="Proteomes" id="UP001165092"/>
    </source>
</evidence>
<dbReference type="PROSITE" id="PS50850">
    <property type="entry name" value="MFS"/>
    <property type="match status" value="1"/>
</dbReference>
<keyword evidence="2" id="KW-0813">Transport</keyword>
<reference evidence="9" key="1">
    <citation type="submission" date="2023-02" db="EMBL/GenBank/DDBJ databases">
        <title>Nocardiopsis ansamitocini NBRC 112285.</title>
        <authorList>
            <person name="Ichikawa N."/>
            <person name="Sato H."/>
            <person name="Tonouchi N."/>
        </authorList>
    </citation>
    <scope>NUCLEOTIDE SEQUENCE</scope>
    <source>
        <strain evidence="9">NBRC 112285</strain>
    </source>
</reference>
<sequence length="416" mass="42433">MTDTGRRGPASFALDLRPLRHRPFRRLWGSTVVTAVGGQVSAVAVPVQVYAMTGSSTMVGLASLAGLVPMAVAALWGGSIADVVDRRTMMLVTNTGLALTVLALWVHAATGNGSVALLMFLVAVQQACYGANGPARGAAVARLVPDDLLAPAVALNTTVMQVGMVAGPLAAGALIPLVGIPALYLVDFVALALAVLAVAGLPRLRPLVRPTMRPGAASIGAGLKYIVANTVLVASFLLDIVAMTFGMPRAIFPELATGFEGVGSGMALGLLFAAIPAGAVLGGLLSGRLVLVRRHGRMLIGAVVAWGVLIALAGASHVLWITLLCLALAGVADLVSAVFRGTILQEAATDEMRGRIQGVKLVVVAGGPRVADALHGFAADLIGPRAAMALGGVLAVAVLAVLPRFLRALWSYTPAR</sequence>
<feature type="transmembrane region" description="Helical" evidence="7">
    <location>
        <begin position="57"/>
        <end position="77"/>
    </location>
</feature>
<dbReference type="AlphaFoldDB" id="A0A9W6P877"/>
<comment type="caution">
    <text evidence="9">The sequence shown here is derived from an EMBL/GenBank/DDBJ whole genome shotgun (WGS) entry which is preliminary data.</text>
</comment>
<dbReference type="PANTHER" id="PTHR23513:SF9">
    <property type="entry name" value="ENTEROBACTIN EXPORTER ENTS"/>
    <property type="match status" value="1"/>
</dbReference>
<dbReference type="InterPro" id="IPR010290">
    <property type="entry name" value="TM_effector"/>
</dbReference>
<dbReference type="InterPro" id="IPR020846">
    <property type="entry name" value="MFS_dom"/>
</dbReference>
<feature type="transmembrane region" description="Helical" evidence="7">
    <location>
        <begin position="27"/>
        <end position="51"/>
    </location>
</feature>
<comment type="subcellular location">
    <subcellularLocation>
        <location evidence="1">Cell inner membrane</location>
        <topology evidence="1">Multi-pass membrane protein</topology>
    </subcellularLocation>
</comment>
<dbReference type="SUPFAM" id="SSF103473">
    <property type="entry name" value="MFS general substrate transporter"/>
    <property type="match status" value="1"/>
</dbReference>
<dbReference type="RefSeq" id="WP_285760278.1">
    <property type="nucleotide sequence ID" value="NZ_BSQG01000005.1"/>
</dbReference>
<keyword evidence="5 7" id="KW-1133">Transmembrane helix</keyword>
<proteinExistence type="predicted"/>
<feature type="transmembrane region" description="Helical" evidence="7">
    <location>
        <begin position="225"/>
        <end position="247"/>
    </location>
</feature>
<name>A0A9W6P877_9ACTN</name>
<feature type="transmembrane region" description="Helical" evidence="7">
    <location>
        <begin position="267"/>
        <end position="291"/>
    </location>
</feature>
<gene>
    <name evidence="9" type="ORF">Nans01_31530</name>
</gene>
<feature type="transmembrane region" description="Helical" evidence="7">
    <location>
        <begin position="303"/>
        <end position="329"/>
    </location>
</feature>
<keyword evidence="3" id="KW-1003">Cell membrane</keyword>
<keyword evidence="10" id="KW-1185">Reference proteome</keyword>
<dbReference type="Gene3D" id="1.20.1250.20">
    <property type="entry name" value="MFS general substrate transporter like domains"/>
    <property type="match status" value="1"/>
</dbReference>
<feature type="transmembrane region" description="Helical" evidence="7">
    <location>
        <begin position="386"/>
        <end position="406"/>
    </location>
</feature>
<dbReference type="PANTHER" id="PTHR23513">
    <property type="entry name" value="INTEGRAL MEMBRANE EFFLUX PROTEIN-RELATED"/>
    <property type="match status" value="1"/>
</dbReference>
<evidence type="ECO:0000256" key="7">
    <source>
        <dbReference type="SAM" id="Phobius"/>
    </source>
</evidence>
<organism evidence="9 10">
    <name type="scientific">Nocardiopsis ansamitocini</name>
    <dbReference type="NCBI Taxonomy" id="1670832"/>
    <lineage>
        <taxon>Bacteria</taxon>
        <taxon>Bacillati</taxon>
        <taxon>Actinomycetota</taxon>
        <taxon>Actinomycetes</taxon>
        <taxon>Streptosporangiales</taxon>
        <taxon>Nocardiopsidaceae</taxon>
        <taxon>Nocardiopsis</taxon>
    </lineage>
</organism>
<dbReference type="GO" id="GO:0005886">
    <property type="term" value="C:plasma membrane"/>
    <property type="evidence" value="ECO:0007669"/>
    <property type="project" value="UniProtKB-SubCell"/>
</dbReference>
<evidence type="ECO:0000256" key="4">
    <source>
        <dbReference type="ARBA" id="ARBA00022692"/>
    </source>
</evidence>
<evidence type="ECO:0000256" key="5">
    <source>
        <dbReference type="ARBA" id="ARBA00022989"/>
    </source>
</evidence>
<dbReference type="GO" id="GO:0022857">
    <property type="term" value="F:transmembrane transporter activity"/>
    <property type="evidence" value="ECO:0007669"/>
    <property type="project" value="InterPro"/>
</dbReference>
<dbReference type="Pfam" id="PF05977">
    <property type="entry name" value="MFS_3"/>
    <property type="match status" value="1"/>
</dbReference>
<dbReference type="Proteomes" id="UP001165092">
    <property type="component" value="Unassembled WGS sequence"/>
</dbReference>
<accession>A0A9W6P877</accession>
<evidence type="ECO:0000256" key="3">
    <source>
        <dbReference type="ARBA" id="ARBA00022475"/>
    </source>
</evidence>
<dbReference type="EMBL" id="BSQG01000005">
    <property type="protein sequence ID" value="GLU48802.1"/>
    <property type="molecule type" value="Genomic_DNA"/>
</dbReference>
<evidence type="ECO:0000256" key="6">
    <source>
        <dbReference type="ARBA" id="ARBA00023136"/>
    </source>
</evidence>
<evidence type="ECO:0000256" key="2">
    <source>
        <dbReference type="ARBA" id="ARBA00022448"/>
    </source>
</evidence>
<keyword evidence="4 7" id="KW-0812">Transmembrane</keyword>
<protein>
    <submittedName>
        <fullName evidence="9">MFS transporter</fullName>
    </submittedName>
</protein>
<evidence type="ECO:0000313" key="9">
    <source>
        <dbReference type="EMBL" id="GLU48802.1"/>
    </source>
</evidence>
<keyword evidence="6 7" id="KW-0472">Membrane</keyword>
<dbReference type="InterPro" id="IPR036259">
    <property type="entry name" value="MFS_trans_sf"/>
</dbReference>
<evidence type="ECO:0000256" key="1">
    <source>
        <dbReference type="ARBA" id="ARBA00004429"/>
    </source>
</evidence>
<feature type="domain" description="Major facilitator superfamily (MFS) profile" evidence="8">
    <location>
        <begin position="213"/>
        <end position="416"/>
    </location>
</feature>
<feature type="transmembrane region" description="Helical" evidence="7">
    <location>
        <begin position="181"/>
        <end position="204"/>
    </location>
</feature>
<dbReference type="CDD" id="cd06173">
    <property type="entry name" value="MFS_MefA_like"/>
    <property type="match status" value="1"/>
</dbReference>
<evidence type="ECO:0000259" key="8">
    <source>
        <dbReference type="PROSITE" id="PS50850"/>
    </source>
</evidence>